<evidence type="ECO:0000313" key="3">
    <source>
        <dbReference type="Proteomes" id="UP000826195"/>
    </source>
</evidence>
<feature type="region of interest" description="Disordered" evidence="1">
    <location>
        <begin position="76"/>
        <end position="178"/>
    </location>
</feature>
<feature type="compositionally biased region" description="Acidic residues" evidence="1">
    <location>
        <begin position="102"/>
        <end position="158"/>
    </location>
</feature>
<sequence>MDMESNSRQDGNTPGSSSQNQAESKSTSVTDYDSSDDIQSSERHNEDNYSYNSNEDLHFDINTRLLDSDNRIDGDVFNNDNNDADNNDDLEYISGDNTHPDEVDDDVDEDHGDGDDDDDDDNDDDNDDDDDDDDDDHDDDHDEEDEEDNDDNNVDNENDAGGVHTQNHNNSNVFQHTPFLTINNNPSLQLPLIAKRNITAKDHVLAAVATSVRHKLTFEATIDQLKWIKSMYHTNAIPTTKEKFWEFLDRNDDVLTFHYYCRNCREYLGKKCEKQMNCKKCICDENDDLESNLRYFINISLTAQIEELLSLPNISIKWKPSNSSEVTSRFIVTTCSVDAPC</sequence>
<accession>A0AAV7IYF8</accession>
<protein>
    <submittedName>
        <fullName evidence="2">Uncharacterized protein</fullName>
    </submittedName>
</protein>
<evidence type="ECO:0000313" key="2">
    <source>
        <dbReference type="EMBL" id="KAH0561075.1"/>
    </source>
</evidence>
<feature type="region of interest" description="Disordered" evidence="1">
    <location>
        <begin position="1"/>
        <end position="54"/>
    </location>
</feature>
<keyword evidence="3" id="KW-1185">Reference proteome</keyword>
<reference evidence="2 3" key="1">
    <citation type="journal article" date="2021" name="J. Hered.">
        <title>A chromosome-level genome assembly of the parasitoid wasp, Cotesia glomerata (Hymenoptera: Braconidae).</title>
        <authorList>
            <person name="Pinto B.J."/>
            <person name="Weis J.J."/>
            <person name="Gamble T."/>
            <person name="Ode P.J."/>
            <person name="Paul R."/>
            <person name="Zaspel J.M."/>
        </authorList>
    </citation>
    <scope>NUCLEOTIDE SEQUENCE [LARGE SCALE GENOMIC DNA]</scope>
    <source>
        <strain evidence="2">CgM1</strain>
    </source>
</reference>
<dbReference type="EMBL" id="JAHXZJ010000374">
    <property type="protein sequence ID" value="KAH0561075.1"/>
    <property type="molecule type" value="Genomic_DNA"/>
</dbReference>
<feature type="compositionally biased region" description="Polar residues" evidence="1">
    <location>
        <begin position="164"/>
        <end position="178"/>
    </location>
</feature>
<gene>
    <name evidence="2" type="ORF">KQX54_012354</name>
</gene>
<proteinExistence type="predicted"/>
<feature type="compositionally biased region" description="Polar residues" evidence="1">
    <location>
        <begin position="1"/>
        <end position="23"/>
    </location>
</feature>
<organism evidence="2 3">
    <name type="scientific">Cotesia glomerata</name>
    <name type="common">Lepidopteran parasitic wasp</name>
    <name type="synonym">Apanteles glomeratus</name>
    <dbReference type="NCBI Taxonomy" id="32391"/>
    <lineage>
        <taxon>Eukaryota</taxon>
        <taxon>Metazoa</taxon>
        <taxon>Ecdysozoa</taxon>
        <taxon>Arthropoda</taxon>
        <taxon>Hexapoda</taxon>
        <taxon>Insecta</taxon>
        <taxon>Pterygota</taxon>
        <taxon>Neoptera</taxon>
        <taxon>Endopterygota</taxon>
        <taxon>Hymenoptera</taxon>
        <taxon>Apocrita</taxon>
        <taxon>Ichneumonoidea</taxon>
        <taxon>Braconidae</taxon>
        <taxon>Microgastrinae</taxon>
        <taxon>Cotesia</taxon>
    </lineage>
</organism>
<feature type="compositionally biased region" description="Acidic residues" evidence="1">
    <location>
        <begin position="82"/>
        <end position="91"/>
    </location>
</feature>
<name>A0AAV7IYF8_COTGL</name>
<comment type="caution">
    <text evidence="2">The sequence shown here is derived from an EMBL/GenBank/DDBJ whole genome shotgun (WGS) entry which is preliminary data.</text>
</comment>
<evidence type="ECO:0000256" key="1">
    <source>
        <dbReference type="SAM" id="MobiDB-lite"/>
    </source>
</evidence>
<dbReference type="AlphaFoldDB" id="A0AAV7IYF8"/>
<dbReference type="Proteomes" id="UP000826195">
    <property type="component" value="Unassembled WGS sequence"/>
</dbReference>